<dbReference type="SUPFAM" id="SSF55874">
    <property type="entry name" value="ATPase domain of HSP90 chaperone/DNA topoisomerase II/histidine kinase"/>
    <property type="match status" value="1"/>
</dbReference>
<keyword evidence="10" id="KW-0902">Two-component regulatory system</keyword>
<protein>
    <recommendedName>
        <fullName evidence="3">histidine kinase</fullName>
        <ecNumber evidence="3">2.7.13.3</ecNumber>
    </recommendedName>
</protein>
<keyword evidence="9" id="KW-0067">ATP-binding</keyword>
<evidence type="ECO:0000256" key="8">
    <source>
        <dbReference type="ARBA" id="ARBA00022777"/>
    </source>
</evidence>
<reference evidence="12 13" key="1">
    <citation type="submission" date="2018-06" db="EMBL/GenBank/DDBJ databases">
        <authorList>
            <consortium name="Pathogen Informatics"/>
            <person name="Doyle S."/>
        </authorList>
    </citation>
    <scope>NUCLEOTIDE SEQUENCE [LARGE SCALE GENOMIC DNA]</scope>
    <source>
        <strain evidence="12 13">NCTC5664</strain>
    </source>
</reference>
<dbReference type="Proteomes" id="UP000254502">
    <property type="component" value="Unassembled WGS sequence"/>
</dbReference>
<evidence type="ECO:0000256" key="10">
    <source>
        <dbReference type="ARBA" id="ARBA00023012"/>
    </source>
</evidence>
<dbReference type="AlphaFoldDB" id="A0A380E1P7"/>
<dbReference type="InterPro" id="IPR050351">
    <property type="entry name" value="BphY/WalK/GraS-like"/>
</dbReference>
<dbReference type="EC" id="2.7.13.3" evidence="3"/>
<dbReference type="PANTHER" id="PTHR45453:SF1">
    <property type="entry name" value="PHOSPHATE REGULON SENSOR PROTEIN PHOR"/>
    <property type="match status" value="1"/>
</dbReference>
<evidence type="ECO:0000256" key="5">
    <source>
        <dbReference type="ARBA" id="ARBA00022553"/>
    </source>
</evidence>
<dbReference type="InterPro" id="IPR003594">
    <property type="entry name" value="HATPase_dom"/>
</dbReference>
<comment type="catalytic activity">
    <reaction evidence="1">
        <text>ATP + protein L-histidine = ADP + protein N-phospho-L-histidine.</text>
        <dbReference type="EC" id="2.7.13.3"/>
    </reaction>
</comment>
<evidence type="ECO:0000256" key="6">
    <source>
        <dbReference type="ARBA" id="ARBA00022679"/>
    </source>
</evidence>
<keyword evidence="5" id="KW-0597">Phosphoprotein</keyword>
<evidence type="ECO:0000256" key="3">
    <source>
        <dbReference type="ARBA" id="ARBA00012438"/>
    </source>
</evidence>
<dbReference type="GO" id="GO:0004721">
    <property type="term" value="F:phosphoprotein phosphatase activity"/>
    <property type="evidence" value="ECO:0007669"/>
    <property type="project" value="TreeGrafter"/>
</dbReference>
<evidence type="ECO:0000313" key="12">
    <source>
        <dbReference type="EMBL" id="SUK94526.1"/>
    </source>
</evidence>
<evidence type="ECO:0000256" key="4">
    <source>
        <dbReference type="ARBA" id="ARBA00022475"/>
    </source>
</evidence>
<evidence type="ECO:0000256" key="7">
    <source>
        <dbReference type="ARBA" id="ARBA00022741"/>
    </source>
</evidence>
<comment type="subcellular location">
    <subcellularLocation>
        <location evidence="2">Cell membrane</location>
        <topology evidence="2">Multi-pass membrane protein</topology>
    </subcellularLocation>
</comment>
<evidence type="ECO:0000256" key="1">
    <source>
        <dbReference type="ARBA" id="ARBA00000085"/>
    </source>
</evidence>
<sequence length="83" mass="9198">MHHVIRKPGDEIAITCAENESEDILYIKDTGTGIAPEHLQQVFDRFYKVDAARTRGKQGTGLGLFICKMIIEEHGGSIDVKAN</sequence>
<dbReference type="SMART" id="SM00387">
    <property type="entry name" value="HATPase_c"/>
    <property type="match status" value="1"/>
</dbReference>
<dbReference type="EMBL" id="UHAQ01000004">
    <property type="protein sequence ID" value="SUK94526.1"/>
    <property type="molecule type" value="Genomic_DNA"/>
</dbReference>
<organism evidence="12 13">
    <name type="scientific">Staphylococcus aureus</name>
    <dbReference type="NCBI Taxonomy" id="1280"/>
    <lineage>
        <taxon>Bacteria</taxon>
        <taxon>Bacillati</taxon>
        <taxon>Bacillota</taxon>
        <taxon>Bacilli</taxon>
        <taxon>Bacillales</taxon>
        <taxon>Staphylococcaceae</taxon>
        <taxon>Staphylococcus</taxon>
    </lineage>
</organism>
<dbReference type="CDD" id="cd00075">
    <property type="entry name" value="HATPase"/>
    <property type="match status" value="1"/>
</dbReference>
<dbReference type="GO" id="GO:0000155">
    <property type="term" value="F:phosphorelay sensor kinase activity"/>
    <property type="evidence" value="ECO:0007669"/>
    <property type="project" value="TreeGrafter"/>
</dbReference>
<dbReference type="InterPro" id="IPR004358">
    <property type="entry name" value="Sig_transdc_His_kin-like_C"/>
</dbReference>
<dbReference type="Pfam" id="PF02518">
    <property type="entry name" value="HATPase_c"/>
    <property type="match status" value="1"/>
</dbReference>
<evidence type="ECO:0000313" key="13">
    <source>
        <dbReference type="Proteomes" id="UP000254502"/>
    </source>
</evidence>
<dbReference type="GO" id="GO:0016036">
    <property type="term" value="P:cellular response to phosphate starvation"/>
    <property type="evidence" value="ECO:0007669"/>
    <property type="project" value="TreeGrafter"/>
</dbReference>
<keyword evidence="4" id="KW-0472">Membrane</keyword>
<evidence type="ECO:0000259" key="11">
    <source>
        <dbReference type="PROSITE" id="PS50109"/>
    </source>
</evidence>
<feature type="domain" description="Histidine kinase" evidence="11">
    <location>
        <begin position="1"/>
        <end position="83"/>
    </location>
</feature>
<dbReference type="PRINTS" id="PR00344">
    <property type="entry name" value="BCTRLSENSOR"/>
</dbReference>
<name>A0A380E1P7_STAAU</name>
<keyword evidence="7" id="KW-0547">Nucleotide-binding</keyword>
<dbReference type="Gene3D" id="3.30.565.10">
    <property type="entry name" value="Histidine kinase-like ATPase, C-terminal domain"/>
    <property type="match status" value="1"/>
</dbReference>
<accession>A0A380E1P7</accession>
<evidence type="ECO:0000256" key="9">
    <source>
        <dbReference type="ARBA" id="ARBA00022840"/>
    </source>
</evidence>
<dbReference type="InterPro" id="IPR036890">
    <property type="entry name" value="HATPase_C_sf"/>
</dbReference>
<proteinExistence type="predicted"/>
<evidence type="ECO:0000256" key="2">
    <source>
        <dbReference type="ARBA" id="ARBA00004651"/>
    </source>
</evidence>
<keyword evidence="8" id="KW-0418">Kinase</keyword>
<dbReference type="GO" id="GO:0005886">
    <property type="term" value="C:plasma membrane"/>
    <property type="evidence" value="ECO:0007669"/>
    <property type="project" value="TreeGrafter"/>
</dbReference>
<dbReference type="InterPro" id="IPR005467">
    <property type="entry name" value="His_kinase_dom"/>
</dbReference>
<keyword evidence="6 12" id="KW-0808">Transferase</keyword>
<dbReference type="GO" id="GO:0005524">
    <property type="term" value="F:ATP binding"/>
    <property type="evidence" value="ECO:0007669"/>
    <property type="project" value="UniProtKB-KW"/>
</dbReference>
<gene>
    <name evidence="12" type="primary">srrB_1</name>
    <name evidence="12" type="ORF">NCTC5664_03383</name>
</gene>
<dbReference type="PROSITE" id="PS50109">
    <property type="entry name" value="HIS_KIN"/>
    <property type="match status" value="1"/>
</dbReference>
<dbReference type="PANTHER" id="PTHR45453">
    <property type="entry name" value="PHOSPHATE REGULON SENSOR PROTEIN PHOR"/>
    <property type="match status" value="1"/>
</dbReference>
<keyword evidence="4" id="KW-1003">Cell membrane</keyword>